<sequence length="62" mass="7051">MEQMIRAILQAKGVQAPEQDYPILIAQWESILAMKQHAMKAKLRDFDIALCHTLKGGMPNEE</sequence>
<evidence type="ECO:0000313" key="1">
    <source>
        <dbReference type="EMBL" id="OUM86842.1"/>
    </source>
</evidence>
<proteinExistence type="predicted"/>
<gene>
    <name evidence="1" type="ORF">BAA01_15545</name>
</gene>
<name>A0A1Y3PHK8_9BACI</name>
<reference evidence="2" key="1">
    <citation type="submission" date="2016-06" db="EMBL/GenBank/DDBJ databases">
        <authorList>
            <person name="Nascimento L."/>
            <person name="Pereira R.V."/>
            <person name="Martins L.F."/>
            <person name="Quaggio R.B."/>
            <person name="Silva A.M."/>
            <person name="Setubal J.C."/>
        </authorList>
    </citation>
    <scope>NUCLEOTIDE SEQUENCE [LARGE SCALE GENOMIC DNA]</scope>
</reference>
<dbReference type="Proteomes" id="UP000196475">
    <property type="component" value="Unassembled WGS sequence"/>
</dbReference>
<organism evidence="1 2">
    <name type="scientific">Bacillus thermozeamaize</name>
    <dbReference type="NCBI Taxonomy" id="230954"/>
    <lineage>
        <taxon>Bacteria</taxon>
        <taxon>Bacillati</taxon>
        <taxon>Bacillota</taxon>
        <taxon>Bacilli</taxon>
        <taxon>Bacillales</taxon>
        <taxon>Bacillaceae</taxon>
        <taxon>Bacillus</taxon>
    </lineage>
</organism>
<evidence type="ECO:0000313" key="2">
    <source>
        <dbReference type="Proteomes" id="UP000196475"/>
    </source>
</evidence>
<dbReference type="AlphaFoldDB" id="A0A1Y3PHK8"/>
<protein>
    <submittedName>
        <fullName evidence="1">Uncharacterized protein</fullName>
    </submittedName>
</protein>
<dbReference type="EMBL" id="LZRT01000085">
    <property type="protein sequence ID" value="OUM86842.1"/>
    <property type="molecule type" value="Genomic_DNA"/>
</dbReference>
<accession>A0A1Y3PHK8</accession>
<comment type="caution">
    <text evidence="1">The sequence shown here is derived from an EMBL/GenBank/DDBJ whole genome shotgun (WGS) entry which is preliminary data.</text>
</comment>